<dbReference type="GeneID" id="40075886"/>
<protein>
    <submittedName>
        <fullName evidence="1">Uncharacterized protein</fullName>
    </submittedName>
</protein>
<accession>A0A1U9WQP8</accession>
<evidence type="ECO:0000313" key="2">
    <source>
        <dbReference type="Proteomes" id="UP000225660"/>
    </source>
</evidence>
<dbReference type="KEGG" id="vg:40075886"/>
<name>A0A1U9WQP8_9CAUD</name>
<evidence type="ECO:0000313" key="1">
    <source>
        <dbReference type="EMBL" id="AQY55098.1"/>
    </source>
</evidence>
<keyword evidence="2" id="KW-1185">Reference proteome</keyword>
<proteinExistence type="predicted"/>
<organism evidence="1 2">
    <name type="scientific">Geobacillus phage TP-84</name>
    <dbReference type="NCBI Taxonomy" id="1965361"/>
    <lineage>
        <taxon>Viruses</taxon>
        <taxon>Duplodnaviria</taxon>
        <taxon>Heunggongvirae</taxon>
        <taxon>Uroviricota</taxon>
        <taxon>Caudoviricetes</taxon>
        <taxon>Saundersvirus</taxon>
        <taxon>Saundersvirus Tp84</taxon>
    </lineage>
</organism>
<dbReference type="RefSeq" id="YP_009600124.1">
    <property type="nucleotide sequence ID" value="NC_041918.2"/>
</dbReference>
<sequence length="46" mass="5336">MVQITANFTACMFCLWVAATQKKTSQKQTKGDDLWTARQWTNNQIK</sequence>
<dbReference type="EMBL" id="KY565347">
    <property type="protein sequence ID" value="AQY55098.1"/>
    <property type="molecule type" value="Genomic_DNA"/>
</dbReference>
<dbReference type="Proteomes" id="UP000225660">
    <property type="component" value="Segment"/>
</dbReference>
<reference evidence="1" key="1">
    <citation type="submission" date="2017-10" db="EMBL/GenBank/DDBJ databases">
        <title>Sequence, genome organization and annotation of the thermophilic 47,7-kb bacterophage TO-84 that infects Geobacillus stearothermophilus.</title>
        <authorList>
            <person name="Skowron P.M."/>
            <person name="Kropinski A."/>
            <person name="Los M."/>
        </authorList>
    </citation>
    <scope>NUCLEOTIDE SEQUENCE [LARGE SCALE GENOMIC DNA]</scope>
</reference>